<evidence type="ECO:0000256" key="5">
    <source>
        <dbReference type="ARBA" id="ARBA00050257"/>
    </source>
</evidence>
<keyword evidence="4" id="KW-0753">Steroid metabolism</keyword>
<dbReference type="PANTHER" id="PTHR42879">
    <property type="entry name" value="3-OXOACYL-(ACYL-CARRIER-PROTEIN) REDUCTASE"/>
    <property type="match status" value="1"/>
</dbReference>
<dbReference type="EC" id="1.1.1.391" evidence="9"/>
<evidence type="ECO:0000256" key="10">
    <source>
        <dbReference type="ARBA" id="ARBA00081284"/>
    </source>
</evidence>
<protein>
    <recommendedName>
        <fullName evidence="9">3beta-hydroxycholanate 3-dehydrogenase (NAD(+))</fullName>
        <ecNumber evidence="9">1.1.1.391</ecNumber>
    </recommendedName>
    <alternativeName>
        <fullName evidence="10">NAD-dependent bile acid 3beta-dehydrogenase</fullName>
    </alternativeName>
</protein>
<dbReference type="InterPro" id="IPR002347">
    <property type="entry name" value="SDR_fam"/>
</dbReference>
<dbReference type="GO" id="GO:0032787">
    <property type="term" value="P:monocarboxylic acid metabolic process"/>
    <property type="evidence" value="ECO:0007669"/>
    <property type="project" value="UniProtKB-ARBA"/>
</dbReference>
<reference evidence="11 12" key="1">
    <citation type="submission" date="2019-04" db="EMBL/GenBank/DDBJ databases">
        <title>Microbes associate with the intestines of laboratory mice.</title>
        <authorList>
            <person name="Navarre W."/>
            <person name="Wong E."/>
            <person name="Huang K.C."/>
            <person name="Tropini C."/>
            <person name="Ng K."/>
            <person name="Yu B."/>
        </authorList>
    </citation>
    <scope>NUCLEOTIDE SEQUENCE [LARGE SCALE GENOMIC DNA]</scope>
    <source>
        <strain evidence="11 12">NM80_B27</strain>
    </source>
</reference>
<evidence type="ECO:0000256" key="9">
    <source>
        <dbReference type="ARBA" id="ARBA00067031"/>
    </source>
</evidence>
<sequence length="360" mass="37845">MGDDLVGGAVAAVAEARELNARRLHHGPLKVTVVEIEVHHRNGCHGPSLPQVRSSVENAIVASAGRPADALGAATLILTSPVAQRLGGFSRPSVRAGVHLSVDRSDGSSIMKKLEGRVAIVTGASSGVGRGLAKVLAENGAKICACARRVEKLEELKAEVEAFGGEVLPVACDVTDVDQINNVVAQCVERFGGIDILINCAQGAMEYREINDVDEAYALEAFESGPLASMMFMKACFPYLKESGHGRVINTASAAGYDGNAGFGAYGMAKEAIRAITRTAANEWGKYGITVNVFLPIIATDFFRETQPAALKSLEAKTPLGYIGTTEADCAPLIVLLVSDEGGYFTGQSYMVDGGIHKHS</sequence>
<dbReference type="GO" id="GO:0008202">
    <property type="term" value="P:steroid metabolic process"/>
    <property type="evidence" value="ECO:0007669"/>
    <property type="project" value="UniProtKB-KW"/>
</dbReference>
<name>A0A4S4G357_9ACTN</name>
<comment type="caution">
    <text evidence="11">The sequence shown here is derived from an EMBL/GenBank/DDBJ whole genome shotgun (WGS) entry which is preliminary data.</text>
</comment>
<comment type="catalytic activity">
    <reaction evidence="5">
        <text>12alpha-hydroxy-3-oxo-5beta-cholan-24-oate + NADH + H(+) = isodeoxycholate + NAD(+)</text>
        <dbReference type="Rhea" id="RHEA:47492"/>
        <dbReference type="ChEBI" id="CHEBI:15378"/>
        <dbReference type="ChEBI" id="CHEBI:57540"/>
        <dbReference type="ChEBI" id="CHEBI:57945"/>
        <dbReference type="ChEBI" id="CHEBI:87733"/>
        <dbReference type="ChEBI" id="CHEBI:87734"/>
    </reaction>
    <physiologicalReaction direction="left-to-right" evidence="5">
        <dbReference type="Rhea" id="RHEA:47493"/>
    </physiologicalReaction>
</comment>
<evidence type="ECO:0000256" key="2">
    <source>
        <dbReference type="ARBA" id="ARBA00023002"/>
    </source>
</evidence>
<comment type="similarity">
    <text evidence="1">Belongs to the short-chain dehydrogenases/reductases (SDR) family.</text>
</comment>
<comment type="catalytic activity">
    <reaction evidence="6">
        <text>3-oxochenodeoxycholate + NADH + H(+) = isochenodeoxycholate + NAD(+)</text>
        <dbReference type="Rhea" id="RHEA:47516"/>
        <dbReference type="ChEBI" id="CHEBI:15378"/>
        <dbReference type="ChEBI" id="CHEBI:57540"/>
        <dbReference type="ChEBI" id="CHEBI:57945"/>
        <dbReference type="ChEBI" id="CHEBI:87730"/>
        <dbReference type="ChEBI" id="CHEBI:87731"/>
    </reaction>
    <physiologicalReaction direction="left-to-right" evidence="6">
        <dbReference type="Rhea" id="RHEA:47517"/>
    </physiologicalReaction>
</comment>
<dbReference type="AlphaFoldDB" id="A0A4S4G357"/>
<accession>A0A4S4G357</accession>
<organism evidence="11 12">
    <name type="scientific">Adlercreutzia caecimuris</name>
    <dbReference type="NCBI Taxonomy" id="671266"/>
    <lineage>
        <taxon>Bacteria</taxon>
        <taxon>Bacillati</taxon>
        <taxon>Actinomycetota</taxon>
        <taxon>Coriobacteriia</taxon>
        <taxon>Eggerthellales</taxon>
        <taxon>Eggerthellaceae</taxon>
        <taxon>Adlercreutzia</taxon>
    </lineage>
</organism>
<evidence type="ECO:0000256" key="3">
    <source>
        <dbReference type="ARBA" id="ARBA00023098"/>
    </source>
</evidence>
<dbReference type="SUPFAM" id="SSF51735">
    <property type="entry name" value="NAD(P)-binding Rossmann-fold domains"/>
    <property type="match status" value="1"/>
</dbReference>
<dbReference type="InterPro" id="IPR020904">
    <property type="entry name" value="Sc_DH/Rdtase_CS"/>
</dbReference>
<dbReference type="InterPro" id="IPR050259">
    <property type="entry name" value="SDR"/>
</dbReference>
<evidence type="ECO:0000256" key="1">
    <source>
        <dbReference type="ARBA" id="ARBA00006484"/>
    </source>
</evidence>
<dbReference type="FunFam" id="3.40.50.720:FF:000084">
    <property type="entry name" value="Short-chain dehydrogenase reductase"/>
    <property type="match status" value="1"/>
</dbReference>
<dbReference type="InterPro" id="IPR036291">
    <property type="entry name" value="NAD(P)-bd_dom_sf"/>
</dbReference>
<dbReference type="Proteomes" id="UP000308978">
    <property type="component" value="Unassembled WGS sequence"/>
</dbReference>
<proteinExistence type="inferred from homology"/>
<dbReference type="Pfam" id="PF13561">
    <property type="entry name" value="adh_short_C2"/>
    <property type="match status" value="1"/>
</dbReference>
<dbReference type="PROSITE" id="PS00061">
    <property type="entry name" value="ADH_SHORT"/>
    <property type="match status" value="1"/>
</dbReference>
<evidence type="ECO:0000256" key="6">
    <source>
        <dbReference type="ARBA" id="ARBA00050953"/>
    </source>
</evidence>
<dbReference type="EMBL" id="SSTJ01000003">
    <property type="protein sequence ID" value="THG38009.1"/>
    <property type="molecule type" value="Genomic_DNA"/>
</dbReference>
<evidence type="ECO:0000256" key="7">
    <source>
        <dbReference type="ARBA" id="ARBA00052497"/>
    </source>
</evidence>
<dbReference type="GO" id="GO:0016491">
    <property type="term" value="F:oxidoreductase activity"/>
    <property type="evidence" value="ECO:0007669"/>
    <property type="project" value="UniProtKB-KW"/>
</dbReference>
<dbReference type="PRINTS" id="PR00081">
    <property type="entry name" value="GDHRDH"/>
</dbReference>
<comment type="catalytic activity">
    <reaction evidence="8">
        <text>3-oxo-5beta-cholan-24-oate + NADH + H(+) = isolithocholate + NAD(+)</text>
        <dbReference type="Rhea" id="RHEA:47508"/>
        <dbReference type="ChEBI" id="CHEBI:11867"/>
        <dbReference type="ChEBI" id="CHEBI:15378"/>
        <dbReference type="ChEBI" id="CHEBI:57540"/>
        <dbReference type="ChEBI" id="CHEBI:57945"/>
        <dbReference type="ChEBI" id="CHEBI:87728"/>
        <dbReference type="EC" id="1.1.1.391"/>
    </reaction>
    <physiologicalReaction direction="left-to-right" evidence="8">
        <dbReference type="Rhea" id="RHEA:47509"/>
    </physiologicalReaction>
</comment>
<evidence type="ECO:0000313" key="11">
    <source>
        <dbReference type="EMBL" id="THG38009.1"/>
    </source>
</evidence>
<comment type="catalytic activity">
    <reaction evidence="7">
        <text>7alpha,12alpha-dihydroxy-3-oxo-5beta-cholan-24-oate + NADH + H(+) = isocholate + NAD(+)</text>
        <dbReference type="Rhea" id="RHEA:47512"/>
        <dbReference type="ChEBI" id="CHEBI:15378"/>
        <dbReference type="ChEBI" id="CHEBI:57540"/>
        <dbReference type="ChEBI" id="CHEBI:57945"/>
        <dbReference type="ChEBI" id="CHEBI:87735"/>
        <dbReference type="ChEBI" id="CHEBI:87736"/>
    </reaction>
    <physiologicalReaction direction="left-to-right" evidence="7">
        <dbReference type="Rhea" id="RHEA:47513"/>
    </physiologicalReaction>
</comment>
<dbReference type="Gene3D" id="3.40.50.720">
    <property type="entry name" value="NAD(P)-binding Rossmann-like Domain"/>
    <property type="match status" value="1"/>
</dbReference>
<dbReference type="CDD" id="cd05233">
    <property type="entry name" value="SDR_c"/>
    <property type="match status" value="1"/>
</dbReference>
<keyword evidence="2" id="KW-0560">Oxidoreductase</keyword>
<keyword evidence="3" id="KW-0443">Lipid metabolism</keyword>
<evidence type="ECO:0000313" key="12">
    <source>
        <dbReference type="Proteomes" id="UP000308978"/>
    </source>
</evidence>
<evidence type="ECO:0000256" key="4">
    <source>
        <dbReference type="ARBA" id="ARBA00023221"/>
    </source>
</evidence>
<gene>
    <name evidence="11" type="ORF">E5986_03905</name>
</gene>
<evidence type="ECO:0000256" key="8">
    <source>
        <dbReference type="ARBA" id="ARBA00052953"/>
    </source>
</evidence>